<accession>A0A2U1F0S9</accession>
<gene>
    <name evidence="2" type="ORF">C8D89_11425</name>
</gene>
<dbReference type="EMBL" id="QEKW01000014">
    <property type="protein sequence ID" value="PVZ05771.1"/>
    <property type="molecule type" value="Genomic_DNA"/>
</dbReference>
<proteinExistence type="predicted"/>
<evidence type="ECO:0000313" key="2">
    <source>
        <dbReference type="EMBL" id="PVZ05771.1"/>
    </source>
</evidence>
<comment type="caution">
    <text evidence="2">The sequence shown here is derived from an EMBL/GenBank/DDBJ whole genome shotgun (WGS) entry which is preliminary data.</text>
</comment>
<sequence>MIETPRALPNVPLADLVGTVERSERGLSVCDATFLRRARPRFPRTADAVASLAYHGVSDRRDVATTGRRRSGASGRWAR</sequence>
<protein>
    <submittedName>
        <fullName evidence="2">Uncharacterized protein</fullName>
    </submittedName>
</protein>
<dbReference type="AlphaFoldDB" id="A0A2U1F0S9"/>
<organism evidence="2 3">
    <name type="scientific">Actinomycetospora cinnamomea</name>
    <dbReference type="NCBI Taxonomy" id="663609"/>
    <lineage>
        <taxon>Bacteria</taxon>
        <taxon>Bacillati</taxon>
        <taxon>Actinomycetota</taxon>
        <taxon>Actinomycetes</taxon>
        <taxon>Pseudonocardiales</taxon>
        <taxon>Pseudonocardiaceae</taxon>
        <taxon>Actinomycetospora</taxon>
    </lineage>
</organism>
<reference evidence="2 3" key="1">
    <citation type="submission" date="2018-04" db="EMBL/GenBank/DDBJ databases">
        <title>Genomic Encyclopedia of Type Strains, Phase IV (KMG-IV): sequencing the most valuable type-strain genomes for metagenomic binning, comparative biology and taxonomic classification.</title>
        <authorList>
            <person name="Goeker M."/>
        </authorList>
    </citation>
    <scope>NUCLEOTIDE SEQUENCE [LARGE SCALE GENOMIC DNA]</scope>
    <source>
        <strain evidence="2 3">DSM 45771</strain>
    </source>
</reference>
<feature type="region of interest" description="Disordered" evidence="1">
    <location>
        <begin position="60"/>
        <end position="79"/>
    </location>
</feature>
<keyword evidence="3" id="KW-1185">Reference proteome</keyword>
<evidence type="ECO:0000313" key="3">
    <source>
        <dbReference type="Proteomes" id="UP000245639"/>
    </source>
</evidence>
<dbReference type="Proteomes" id="UP000245639">
    <property type="component" value="Unassembled WGS sequence"/>
</dbReference>
<evidence type="ECO:0000256" key="1">
    <source>
        <dbReference type="SAM" id="MobiDB-lite"/>
    </source>
</evidence>
<name>A0A2U1F0S9_9PSEU</name>